<feature type="compositionally biased region" description="Basic and acidic residues" evidence="1">
    <location>
        <begin position="394"/>
        <end position="403"/>
    </location>
</feature>
<organism evidence="2 3">
    <name type="scientific">Tanacetum coccineum</name>
    <dbReference type="NCBI Taxonomy" id="301880"/>
    <lineage>
        <taxon>Eukaryota</taxon>
        <taxon>Viridiplantae</taxon>
        <taxon>Streptophyta</taxon>
        <taxon>Embryophyta</taxon>
        <taxon>Tracheophyta</taxon>
        <taxon>Spermatophyta</taxon>
        <taxon>Magnoliopsida</taxon>
        <taxon>eudicotyledons</taxon>
        <taxon>Gunneridae</taxon>
        <taxon>Pentapetalae</taxon>
        <taxon>asterids</taxon>
        <taxon>campanulids</taxon>
        <taxon>Asterales</taxon>
        <taxon>Asteraceae</taxon>
        <taxon>Asteroideae</taxon>
        <taxon>Anthemideae</taxon>
        <taxon>Anthemidinae</taxon>
        <taxon>Tanacetum</taxon>
    </lineage>
</organism>
<dbReference type="EMBL" id="BQNB010010879">
    <property type="protein sequence ID" value="GJS83156.1"/>
    <property type="molecule type" value="Genomic_DNA"/>
</dbReference>
<evidence type="ECO:0000313" key="2">
    <source>
        <dbReference type="EMBL" id="GJS83156.1"/>
    </source>
</evidence>
<evidence type="ECO:0000256" key="1">
    <source>
        <dbReference type="SAM" id="MobiDB-lite"/>
    </source>
</evidence>
<protein>
    <submittedName>
        <fullName evidence="2">Uncharacterized protein</fullName>
    </submittedName>
</protein>
<proteinExistence type="predicted"/>
<comment type="caution">
    <text evidence="2">The sequence shown here is derived from an EMBL/GenBank/DDBJ whole genome shotgun (WGS) entry which is preliminary data.</text>
</comment>
<sequence length="411" mass="46828">MSSITTQQAKLDLELVPKEKRLKIGKCNGRLNPVKIQREPTFQVILDALALTPCYSAFLITADVPEVYMHQFWDSVYKHDTFYRFKTDKRNRFKLTLEIFKDIFKICPRVQGQDFDALPTDEEIVTLGKSIHSMMLLLIRCINLGELLLLSLTEVYLERQLVLTSFVSPEHKSFGVCTIRRISNSNLWSQIYGAILPESLTNPEMKETKAYKTYLGFAIGATPPKKARKFKKPASPQLSTVPVSPKEPTKKTKRVKRPAKKSTKAPAGGVVIRETPEMPLSKKKEKMTVEKRKGIDLLSKVELTEEAQYKEVRKKSLRDFHKTHISGSGVLDVTEEESSKSEAESWGNDKNDSNNKQDSRSEGSDKENDSDDKDTQSDNEKGSDFEHETDENESDSKSDHQENEKEDEDDE</sequence>
<reference evidence="2" key="1">
    <citation type="journal article" date="2022" name="Int. J. Mol. Sci.">
        <title>Draft Genome of Tanacetum Coccineum: Genomic Comparison of Closely Related Tanacetum-Family Plants.</title>
        <authorList>
            <person name="Yamashiro T."/>
            <person name="Shiraishi A."/>
            <person name="Nakayama K."/>
            <person name="Satake H."/>
        </authorList>
    </citation>
    <scope>NUCLEOTIDE SEQUENCE</scope>
</reference>
<name>A0ABQ4Z0H4_9ASTR</name>
<keyword evidence="3" id="KW-1185">Reference proteome</keyword>
<accession>A0ABQ4Z0H4</accession>
<feature type="compositionally biased region" description="Basic and acidic residues" evidence="1">
    <location>
        <begin position="337"/>
        <end position="386"/>
    </location>
</feature>
<reference evidence="2" key="2">
    <citation type="submission" date="2022-01" db="EMBL/GenBank/DDBJ databases">
        <authorList>
            <person name="Yamashiro T."/>
            <person name="Shiraishi A."/>
            <person name="Satake H."/>
            <person name="Nakayama K."/>
        </authorList>
    </citation>
    <scope>NUCLEOTIDE SEQUENCE</scope>
</reference>
<evidence type="ECO:0000313" key="3">
    <source>
        <dbReference type="Proteomes" id="UP001151760"/>
    </source>
</evidence>
<feature type="region of interest" description="Disordered" evidence="1">
    <location>
        <begin position="312"/>
        <end position="411"/>
    </location>
</feature>
<gene>
    <name evidence="2" type="ORF">Tco_0749697</name>
</gene>
<dbReference type="Proteomes" id="UP001151760">
    <property type="component" value="Unassembled WGS sequence"/>
</dbReference>
<feature type="compositionally biased region" description="Basic residues" evidence="1">
    <location>
        <begin position="251"/>
        <end position="263"/>
    </location>
</feature>
<feature type="region of interest" description="Disordered" evidence="1">
    <location>
        <begin position="226"/>
        <end position="269"/>
    </location>
</feature>